<reference evidence="3" key="1">
    <citation type="submission" date="2023-07" db="EMBL/GenBank/DDBJ databases">
        <title>Chromosome-level genome assembly of Artemia franciscana.</title>
        <authorList>
            <person name="Jo E."/>
        </authorList>
    </citation>
    <scope>NUCLEOTIDE SEQUENCE</scope>
    <source>
        <tissue evidence="3">Whole body</tissue>
    </source>
</reference>
<gene>
    <name evidence="3" type="ORF">QYM36_004683</name>
</gene>
<keyword evidence="2" id="KW-0732">Signal</keyword>
<dbReference type="Proteomes" id="UP001187531">
    <property type="component" value="Unassembled WGS sequence"/>
</dbReference>
<feature type="transmembrane region" description="Helical" evidence="1">
    <location>
        <begin position="282"/>
        <end position="303"/>
    </location>
</feature>
<evidence type="ECO:0000313" key="3">
    <source>
        <dbReference type="EMBL" id="KAK2720879.1"/>
    </source>
</evidence>
<evidence type="ECO:0000256" key="1">
    <source>
        <dbReference type="SAM" id="Phobius"/>
    </source>
</evidence>
<organism evidence="3 4">
    <name type="scientific">Artemia franciscana</name>
    <name type="common">Brine shrimp</name>
    <name type="synonym">Artemia sanfranciscana</name>
    <dbReference type="NCBI Taxonomy" id="6661"/>
    <lineage>
        <taxon>Eukaryota</taxon>
        <taxon>Metazoa</taxon>
        <taxon>Ecdysozoa</taxon>
        <taxon>Arthropoda</taxon>
        <taxon>Crustacea</taxon>
        <taxon>Branchiopoda</taxon>
        <taxon>Anostraca</taxon>
        <taxon>Artemiidae</taxon>
        <taxon>Artemia</taxon>
    </lineage>
</organism>
<proteinExistence type="predicted"/>
<dbReference type="AlphaFoldDB" id="A0AA88I609"/>
<keyword evidence="1" id="KW-0812">Transmembrane</keyword>
<dbReference type="EMBL" id="JAVRJZ010000007">
    <property type="protein sequence ID" value="KAK2720879.1"/>
    <property type="molecule type" value="Genomic_DNA"/>
</dbReference>
<feature type="signal peptide" evidence="2">
    <location>
        <begin position="1"/>
        <end position="23"/>
    </location>
</feature>
<feature type="chain" id="PRO_5041711401" evidence="2">
    <location>
        <begin position="24"/>
        <end position="541"/>
    </location>
</feature>
<evidence type="ECO:0000256" key="2">
    <source>
        <dbReference type="SAM" id="SignalP"/>
    </source>
</evidence>
<evidence type="ECO:0000313" key="4">
    <source>
        <dbReference type="Proteomes" id="UP001187531"/>
    </source>
</evidence>
<sequence length="541" mass="60261">MRFKDYVLSLPLIIATVSSLTAAENNTLDGFREGRTFDELQHFFKKMVNSFRSNQNVIPTTDKLSLNDLMVPLVIMKFVKDSFDRIAPQMGFTRTSKVLKDDSIYTISELLEDVETSYKDYLKYENETQNQSRSGRTITDTFDYLKKNNKFNGRIRKKFRGLVEGPEGDNLAVAGGIASGMVGTTALGLLVSHMKLVKAKELTKGRSAQVTDDWAIENEIEETVPIVSVLKNTLMPTENDRNSRALKDKLELLFHKVKGFFTENKLIDRFDRLYRSRGATPASIIGGIGAGLIGSLGLGLLAADINNNPRAGRNRALDIDNKFEPFFKKFDEFVNSFTSEIAVVANKNEITEQGRQGKVAGESRTVFHKLKLAYLLNKLLEKKKLTHLRTKIGHFFKGRSPLAVSGGLAASTIGLTGLGLLTAALTRSDNNFYGPEYDASYDEIPGAGNIEYQKRFESPVPDETPTASNRPLEQLKNALTYVSQGPCGQATLCEQLSQDMNQLINTANLATVYKDQLGSYKAPLEGIFTAAKRRECFRYIC</sequence>
<dbReference type="InterPro" id="IPR016126">
    <property type="entry name" value="Secretoglobin"/>
</dbReference>
<dbReference type="PROSITE" id="PS51311">
    <property type="entry name" value="SCGB"/>
    <property type="match status" value="1"/>
</dbReference>
<keyword evidence="1" id="KW-0472">Membrane</keyword>
<keyword evidence="1" id="KW-1133">Transmembrane helix</keyword>
<accession>A0AA88I609</accession>
<name>A0AA88I609_ARTSF</name>
<comment type="caution">
    <text evidence="3">The sequence shown here is derived from an EMBL/GenBank/DDBJ whole genome shotgun (WGS) entry which is preliminary data.</text>
</comment>
<protein>
    <submittedName>
        <fullName evidence="3">Uncharacterized protein</fullName>
    </submittedName>
</protein>
<keyword evidence="4" id="KW-1185">Reference proteome</keyword>